<name>A0A1B6NVS9_9ZZZZ</name>
<proteinExistence type="predicted"/>
<comment type="caution">
    <text evidence="2">The sequence shown here is derived from an EMBL/GenBank/DDBJ whole genome shotgun (WGS) entry which is preliminary data.</text>
</comment>
<evidence type="ECO:0000313" key="2">
    <source>
        <dbReference type="EMBL" id="KTF07555.1"/>
    </source>
</evidence>
<feature type="compositionally biased region" description="Polar residues" evidence="1">
    <location>
        <begin position="31"/>
        <end position="50"/>
    </location>
</feature>
<protein>
    <submittedName>
        <fullName evidence="2">Uncharacterized protein</fullName>
    </submittedName>
</protein>
<gene>
    <name evidence="2" type="ORF">MGSAQ_000948</name>
</gene>
<evidence type="ECO:0000256" key="1">
    <source>
        <dbReference type="SAM" id="MobiDB-lite"/>
    </source>
</evidence>
<accession>A0A1B6NVS9</accession>
<dbReference type="AlphaFoldDB" id="A0A1B6NVS9"/>
<dbReference type="EMBL" id="AYSL01000472">
    <property type="protein sequence ID" value="KTF07555.1"/>
    <property type="molecule type" value="Genomic_DNA"/>
</dbReference>
<organism evidence="2">
    <name type="scientific">marine sediment metagenome</name>
    <dbReference type="NCBI Taxonomy" id="412755"/>
    <lineage>
        <taxon>unclassified sequences</taxon>
        <taxon>metagenomes</taxon>
        <taxon>ecological metagenomes</taxon>
    </lineage>
</organism>
<feature type="region of interest" description="Disordered" evidence="1">
    <location>
        <begin position="16"/>
        <end position="50"/>
    </location>
</feature>
<reference evidence="2" key="1">
    <citation type="submission" date="2013-11" db="EMBL/GenBank/DDBJ databases">
        <title>Microbial diversity, functional groups and degradation webs in Northern and Southern Mediterranean and Red Sea marine crude oil polluted sites.</title>
        <authorList>
            <person name="Daffonchio D."/>
            <person name="Mapelli F."/>
            <person name="Ferrer M."/>
            <person name="Richter M."/>
            <person name="Cherif A."/>
            <person name="Malkawi H.I."/>
            <person name="Yakimov M.M."/>
            <person name="Abdel-Fattah Y.R."/>
            <person name="Blaghen M."/>
            <person name="Golyshin P.N."/>
            <person name="Kalogerakis N."/>
            <person name="Boon N."/>
            <person name="Magagnini M."/>
            <person name="Fava F."/>
        </authorList>
    </citation>
    <scope>NUCLEOTIDE SEQUENCE</scope>
</reference>
<sequence length="50" mass="5492">MAHRLIRVLTKVNTSISTNEESKGKGRAIAISSNTSRLTPSNNQNHMAKK</sequence>